<proteinExistence type="predicted"/>
<protein>
    <submittedName>
        <fullName evidence="1">Uncharacterized protein</fullName>
    </submittedName>
</protein>
<reference evidence="1 2" key="1">
    <citation type="submission" date="2024-03" db="EMBL/GenBank/DDBJ databases">
        <authorList>
            <person name="Gkanogiannis A."/>
            <person name="Becerra Lopez-Lavalle L."/>
        </authorList>
    </citation>
    <scope>NUCLEOTIDE SEQUENCE [LARGE SCALE GENOMIC DNA]</scope>
</reference>
<evidence type="ECO:0000313" key="1">
    <source>
        <dbReference type="EMBL" id="CAK9314453.1"/>
    </source>
</evidence>
<evidence type="ECO:0000313" key="2">
    <source>
        <dbReference type="Proteomes" id="UP001642487"/>
    </source>
</evidence>
<sequence length="80" mass="8529">MKILNLNLSGPVSGPRYTGPSAESWRLPLNGERVSCTRETAFSASNAYQNGSVSFRKGQRSVANPARPATNLLAYSAIAT</sequence>
<gene>
    <name evidence="1" type="ORF">CITCOLO1_LOCUS6206</name>
</gene>
<accession>A0ABP0Y673</accession>
<organism evidence="1 2">
    <name type="scientific">Citrullus colocynthis</name>
    <name type="common">colocynth</name>
    <dbReference type="NCBI Taxonomy" id="252529"/>
    <lineage>
        <taxon>Eukaryota</taxon>
        <taxon>Viridiplantae</taxon>
        <taxon>Streptophyta</taxon>
        <taxon>Embryophyta</taxon>
        <taxon>Tracheophyta</taxon>
        <taxon>Spermatophyta</taxon>
        <taxon>Magnoliopsida</taxon>
        <taxon>eudicotyledons</taxon>
        <taxon>Gunneridae</taxon>
        <taxon>Pentapetalae</taxon>
        <taxon>rosids</taxon>
        <taxon>fabids</taxon>
        <taxon>Cucurbitales</taxon>
        <taxon>Cucurbitaceae</taxon>
        <taxon>Benincaseae</taxon>
        <taxon>Citrullus</taxon>
    </lineage>
</organism>
<dbReference type="Proteomes" id="UP001642487">
    <property type="component" value="Chromosome 2"/>
</dbReference>
<dbReference type="EMBL" id="OZ021736">
    <property type="protein sequence ID" value="CAK9314453.1"/>
    <property type="molecule type" value="Genomic_DNA"/>
</dbReference>
<name>A0ABP0Y673_9ROSI</name>
<keyword evidence="2" id="KW-1185">Reference proteome</keyword>